<accession>A0A0C1ZBD6</accession>
<gene>
    <name evidence="1" type="ORF">H735_10990</name>
</gene>
<dbReference type="AlphaFoldDB" id="A0A0C1ZBD6"/>
<dbReference type="PATRIC" id="fig|1229493.5.peg.1290"/>
<sequence length="165" mass="19185">MEKAIENFIAKPANSWSLIDYLKTLNANQISRMIDHVVGELYWIKRRAPWVKEHQDKRYVARAVKFLTVLCKLEDKNFFNAELSCLGNNLVRSSALDFEELQTNYLNGHDYHWLYGDSINCCFSLQEKLQIVSYSEGDVVVISCETQEAFNAEVHRALEFARTEL</sequence>
<evidence type="ECO:0000313" key="1">
    <source>
        <dbReference type="EMBL" id="KIF53429.1"/>
    </source>
</evidence>
<dbReference type="RefSeq" id="WP_020194640.1">
    <property type="nucleotide sequence ID" value="NZ_BAOH01000005.1"/>
</dbReference>
<proteinExistence type="predicted"/>
<dbReference type="Proteomes" id="UP000031586">
    <property type="component" value="Unassembled WGS sequence"/>
</dbReference>
<dbReference type="EMBL" id="JPRD01000015">
    <property type="protein sequence ID" value="KIF53429.1"/>
    <property type="molecule type" value="Genomic_DNA"/>
</dbReference>
<reference evidence="1 2" key="1">
    <citation type="submission" date="2014-07" db="EMBL/GenBank/DDBJ databases">
        <title>Unique and conserved regions in Vibrio harveyi and related species in comparison with the shrimp pathogen Vibrio harveyi CAIM 1792.</title>
        <authorList>
            <person name="Espinoza-Valles I."/>
            <person name="Vora G."/>
            <person name="Leekitcharoenphon P."/>
            <person name="Ussery D."/>
            <person name="Hoj L."/>
            <person name="Gomez-Gil B."/>
        </authorList>
    </citation>
    <scope>NUCLEOTIDE SEQUENCE [LARGE SCALE GENOMIC DNA]</scope>
    <source>
        <strain evidence="2">CAIM 1854 / LMG 25443</strain>
    </source>
</reference>
<organism evidence="1 2">
    <name type="scientific">Vibrio owensii CAIM 1854 = LMG 25443</name>
    <dbReference type="NCBI Taxonomy" id="1229493"/>
    <lineage>
        <taxon>Bacteria</taxon>
        <taxon>Pseudomonadati</taxon>
        <taxon>Pseudomonadota</taxon>
        <taxon>Gammaproteobacteria</taxon>
        <taxon>Vibrionales</taxon>
        <taxon>Vibrionaceae</taxon>
        <taxon>Vibrio</taxon>
    </lineage>
</organism>
<evidence type="ECO:0000313" key="2">
    <source>
        <dbReference type="Proteomes" id="UP000031586"/>
    </source>
</evidence>
<name>A0A0C1ZBD6_9VIBR</name>
<comment type="caution">
    <text evidence="1">The sequence shown here is derived from an EMBL/GenBank/DDBJ whole genome shotgun (WGS) entry which is preliminary data.</text>
</comment>
<protein>
    <submittedName>
        <fullName evidence="1">Uncharacterized protein</fullName>
    </submittedName>
</protein>